<keyword evidence="1" id="KW-0831">Ubiquinone biosynthesis</keyword>
<protein>
    <recommendedName>
        <fullName evidence="1">Ubiquinone biosynthesis accessory factor UbiK</fullName>
    </recommendedName>
</protein>
<dbReference type="GO" id="GO:0005829">
    <property type="term" value="C:cytosol"/>
    <property type="evidence" value="ECO:0007669"/>
    <property type="project" value="TreeGrafter"/>
</dbReference>
<sequence>MYTTNELVDSLVEKVSGLFDSAGDAATIKAEIANNLRAVVQSTVSKLDMVSRDEFDAQVAVLHRSREKIDLLEQQLAEISEAINQPR</sequence>
<dbReference type="eggNOG" id="COG2960">
    <property type="taxonomic scope" value="Bacteria"/>
</dbReference>
<dbReference type="UniPathway" id="UPA00232"/>
<dbReference type="InterPro" id="IPR007475">
    <property type="entry name" value="UbiK"/>
</dbReference>
<evidence type="ECO:0000256" key="1">
    <source>
        <dbReference type="HAMAP-Rule" id="MF_02216"/>
    </source>
</evidence>
<dbReference type="STRING" id="247633.GP2143_15811"/>
<organism evidence="2 3">
    <name type="scientific">marine gamma proteobacterium HTCC2143</name>
    <dbReference type="NCBI Taxonomy" id="247633"/>
    <lineage>
        <taxon>Bacteria</taxon>
        <taxon>Pseudomonadati</taxon>
        <taxon>Pseudomonadota</taxon>
        <taxon>Gammaproteobacteria</taxon>
        <taxon>Cellvibrionales</taxon>
        <taxon>Spongiibacteraceae</taxon>
        <taxon>BD1-7 clade</taxon>
    </lineage>
</organism>
<comment type="function">
    <text evidence="1">Required for efficient ubiquinone (coenzyme Q) biosynthesis. UbiK is probably an accessory factor of Ubi enzymes and facilitates ubiquinone biosynthesis by acting as an assembly factor, a targeting factor, or both.</text>
</comment>
<keyword evidence="3" id="KW-1185">Reference proteome</keyword>
<dbReference type="PANTHER" id="PTHR38040">
    <property type="entry name" value="UBIQUINONE BIOSYNTHESIS ACCESSORY FACTOR UBIK"/>
    <property type="match status" value="1"/>
</dbReference>
<evidence type="ECO:0000313" key="3">
    <source>
        <dbReference type="Proteomes" id="UP000004931"/>
    </source>
</evidence>
<comment type="similarity">
    <text evidence="1">Belongs to the UbiK family.</text>
</comment>
<dbReference type="GO" id="GO:0006744">
    <property type="term" value="P:ubiquinone biosynthetic process"/>
    <property type="evidence" value="ECO:0007669"/>
    <property type="project" value="UniProtKB-UniRule"/>
</dbReference>
<comment type="subcellular location">
    <subcellularLocation>
        <location evidence="1">Cytoplasm</location>
    </subcellularLocation>
</comment>
<comment type="caution">
    <text evidence="2">The sequence shown here is derived from an EMBL/GenBank/DDBJ whole genome shotgun (WGS) entry which is preliminary data.</text>
</comment>
<dbReference type="HAMAP" id="MF_02216">
    <property type="entry name" value="UbiK"/>
    <property type="match status" value="1"/>
</dbReference>
<proteinExistence type="inferred from homology"/>
<dbReference type="Pfam" id="PF04380">
    <property type="entry name" value="BMFP"/>
    <property type="match status" value="1"/>
</dbReference>
<gene>
    <name evidence="1" type="primary">ubiK</name>
    <name evidence="2" type="ORF">GP2143_15811</name>
</gene>
<dbReference type="Proteomes" id="UP000004931">
    <property type="component" value="Unassembled WGS sequence"/>
</dbReference>
<keyword evidence="1" id="KW-0963">Cytoplasm</keyword>
<accession>A0Y9D2</accession>
<dbReference type="OrthoDB" id="5297354at2"/>
<name>A0Y9D2_9GAMM</name>
<dbReference type="EMBL" id="AAVT01000001">
    <property type="protein sequence ID" value="EAW32736.1"/>
    <property type="molecule type" value="Genomic_DNA"/>
</dbReference>
<dbReference type="AlphaFoldDB" id="A0Y9D2"/>
<dbReference type="PANTHER" id="PTHR38040:SF1">
    <property type="entry name" value="UBIQUINONE BIOSYNTHESIS ACCESSORY FACTOR UBIK"/>
    <property type="match status" value="1"/>
</dbReference>
<evidence type="ECO:0000313" key="2">
    <source>
        <dbReference type="EMBL" id="EAW32736.1"/>
    </source>
</evidence>
<reference evidence="2 3" key="1">
    <citation type="journal article" date="2010" name="J. Bacteriol.">
        <title>Genome sequence of the oligotrophic marine Gammaproteobacterium HTCC2143, isolated from the Oregon Coast.</title>
        <authorList>
            <person name="Oh H.M."/>
            <person name="Kang I."/>
            <person name="Ferriera S."/>
            <person name="Giovannoni S.J."/>
            <person name="Cho J.C."/>
        </authorList>
    </citation>
    <scope>NUCLEOTIDE SEQUENCE [LARGE SCALE GENOMIC DNA]</scope>
    <source>
        <strain evidence="2 3">HTCC2143</strain>
    </source>
</reference>
<comment type="pathway">
    <text evidence="1">Cofactor biosynthesis; ubiquinone biosynthesis.</text>
</comment>